<dbReference type="OrthoDB" id="5296at2759"/>
<keyword evidence="7" id="KW-1185">Reference proteome</keyword>
<comment type="similarity">
    <text evidence="1 4">Belongs to the short-chain dehydrogenases/reductases (SDR) family.</text>
</comment>
<evidence type="ECO:0008006" key="8">
    <source>
        <dbReference type="Google" id="ProtNLM"/>
    </source>
</evidence>
<dbReference type="PANTHER" id="PTHR43963">
    <property type="entry name" value="CARBONYL REDUCTASE 1-RELATED"/>
    <property type="match status" value="1"/>
</dbReference>
<dbReference type="Proteomes" id="UP000663832">
    <property type="component" value="Unassembled WGS sequence"/>
</dbReference>
<dbReference type="Gene3D" id="3.40.50.720">
    <property type="entry name" value="NAD(P)-binding Rossmann-like Domain"/>
    <property type="match status" value="2"/>
</dbReference>
<dbReference type="GO" id="GO:0016491">
    <property type="term" value="F:oxidoreductase activity"/>
    <property type="evidence" value="ECO:0007669"/>
    <property type="project" value="UniProtKB-KW"/>
</dbReference>
<dbReference type="InterPro" id="IPR002347">
    <property type="entry name" value="SDR_fam"/>
</dbReference>
<reference evidence="6" key="1">
    <citation type="submission" date="2021-02" db="EMBL/GenBank/DDBJ databases">
        <authorList>
            <person name="Nowell W R."/>
        </authorList>
    </citation>
    <scope>NUCLEOTIDE SEQUENCE</scope>
</reference>
<evidence type="ECO:0000256" key="2">
    <source>
        <dbReference type="ARBA" id="ARBA00022857"/>
    </source>
</evidence>
<dbReference type="PRINTS" id="PR00080">
    <property type="entry name" value="SDRFAMILY"/>
</dbReference>
<evidence type="ECO:0000313" key="6">
    <source>
        <dbReference type="EMBL" id="CAF1447693.1"/>
    </source>
</evidence>
<gene>
    <name evidence="5" type="ORF">BJG266_LOCUS6531</name>
    <name evidence="6" type="ORF">QVE165_LOCUS40074</name>
</gene>
<dbReference type="Pfam" id="PF00106">
    <property type="entry name" value="adh_short"/>
    <property type="match status" value="2"/>
</dbReference>
<protein>
    <recommendedName>
        <fullName evidence="8">Carbonyl reductase</fullName>
    </recommendedName>
</protein>
<evidence type="ECO:0000313" key="5">
    <source>
        <dbReference type="EMBL" id="CAF0826026.1"/>
    </source>
</evidence>
<accession>A0A815PE65</accession>
<dbReference type="PRINTS" id="PR00081">
    <property type="entry name" value="GDHRDH"/>
</dbReference>
<dbReference type="Proteomes" id="UP000663877">
    <property type="component" value="Unassembled WGS sequence"/>
</dbReference>
<dbReference type="InterPro" id="IPR036291">
    <property type="entry name" value="NAD(P)-bd_dom_sf"/>
</dbReference>
<dbReference type="EMBL" id="CAJNOM010000455">
    <property type="protein sequence ID" value="CAF1447693.1"/>
    <property type="molecule type" value="Genomic_DNA"/>
</dbReference>
<keyword evidence="2" id="KW-0521">NADP</keyword>
<dbReference type="AlphaFoldDB" id="A0A815PE65"/>
<evidence type="ECO:0000256" key="4">
    <source>
        <dbReference type="RuleBase" id="RU000363"/>
    </source>
</evidence>
<name>A0A815PE65_9BILA</name>
<sequence length="476" mass="52164">MATNTNKNNSRIALITSGIKGIGFEVAHQLANKGIEVLIGSRDEIKGELAAQKLASENLPVTYIQIDVTNQATIDLAVTEVANAYGRLDILINNSGIYLNEPRPNELSLDMIRQNFEVNFFGAFAITNAFLPLLRQSSSACIVNISSSLGSFQFHEKSKDHHFHCAYSASKASLNMLTLQLARDLHETKIKVNACTSDLPTMTLSNNHGHSIENAAKSIVFLATLSDDGPTARSEELGLKAVQQLQETNKDARDKVHFHQLDITNVESIRRLADHIKKNHGGLDILINNAGMAFKVNDITPFGDQAEITAQTNFFGTINVCNALFPLLRDHARVVNVSSRAGMLESVKNNEIRHNLISPNATIETVSDILSDFIKNAKQNSHQDNGYPNSAYGMSKVALTAATLIQQRFFDEKSTKDIIVNACCPGYINTDMTANKGPGTVEQGADTPVYLATLEPNAKSPRGEFVAERKILKWKC</sequence>
<comment type="caution">
    <text evidence="6">The sequence shown here is derived from an EMBL/GenBank/DDBJ whole genome shotgun (WGS) entry which is preliminary data.</text>
</comment>
<dbReference type="FunFam" id="3.40.50.720:FF:000084">
    <property type="entry name" value="Short-chain dehydrogenase reductase"/>
    <property type="match status" value="1"/>
</dbReference>
<dbReference type="SUPFAM" id="SSF51735">
    <property type="entry name" value="NAD(P)-binding Rossmann-fold domains"/>
    <property type="match status" value="2"/>
</dbReference>
<keyword evidence="3" id="KW-0560">Oxidoreductase</keyword>
<organism evidence="6 7">
    <name type="scientific">Adineta steineri</name>
    <dbReference type="NCBI Taxonomy" id="433720"/>
    <lineage>
        <taxon>Eukaryota</taxon>
        <taxon>Metazoa</taxon>
        <taxon>Spiralia</taxon>
        <taxon>Gnathifera</taxon>
        <taxon>Rotifera</taxon>
        <taxon>Eurotatoria</taxon>
        <taxon>Bdelloidea</taxon>
        <taxon>Adinetida</taxon>
        <taxon>Adinetidae</taxon>
        <taxon>Adineta</taxon>
    </lineage>
</organism>
<evidence type="ECO:0000256" key="1">
    <source>
        <dbReference type="ARBA" id="ARBA00006484"/>
    </source>
</evidence>
<proteinExistence type="inferred from homology"/>
<dbReference type="EMBL" id="CAJNOI010000018">
    <property type="protein sequence ID" value="CAF0826026.1"/>
    <property type="molecule type" value="Genomic_DNA"/>
</dbReference>
<evidence type="ECO:0000256" key="3">
    <source>
        <dbReference type="ARBA" id="ARBA00023002"/>
    </source>
</evidence>
<dbReference type="PANTHER" id="PTHR43963:SF6">
    <property type="entry name" value="CHAIN DEHYDROGENASE FAMILY PROTEIN, PUTATIVE (AFU_ORTHOLOGUE AFUA_3G15350)-RELATED"/>
    <property type="match status" value="1"/>
</dbReference>
<evidence type="ECO:0000313" key="7">
    <source>
        <dbReference type="Proteomes" id="UP000663832"/>
    </source>
</evidence>